<dbReference type="PRINTS" id="PR00085">
    <property type="entry name" value="THFDHDRGNASE"/>
</dbReference>
<dbReference type="InterPro" id="IPR036291">
    <property type="entry name" value="NAD(P)-bd_dom_sf"/>
</dbReference>
<accession>A0AAD3DKC5</accession>
<evidence type="ECO:0000256" key="5">
    <source>
        <dbReference type="ARBA" id="ARBA00023002"/>
    </source>
</evidence>
<feature type="compositionally biased region" description="Low complexity" evidence="7">
    <location>
        <begin position="344"/>
        <end position="372"/>
    </location>
</feature>
<evidence type="ECO:0000256" key="3">
    <source>
        <dbReference type="ARBA" id="ARBA00022563"/>
    </source>
</evidence>
<dbReference type="InterPro" id="IPR000672">
    <property type="entry name" value="THF_DH/CycHdrlase"/>
</dbReference>
<dbReference type="Gene3D" id="3.40.50.10860">
    <property type="entry name" value="Leucine Dehydrogenase, chain A, domain 1"/>
    <property type="match status" value="1"/>
</dbReference>
<dbReference type="EMBL" id="BMAR01000001">
    <property type="protein sequence ID" value="GFR41461.1"/>
    <property type="molecule type" value="Genomic_DNA"/>
</dbReference>
<evidence type="ECO:0000313" key="10">
    <source>
        <dbReference type="EMBL" id="GFR41461.1"/>
    </source>
</evidence>
<dbReference type="PANTHER" id="PTHR48099:SF27">
    <property type="entry name" value="BIFUNCTIONAL PROTEIN FOLD 2"/>
    <property type="match status" value="1"/>
</dbReference>
<organism evidence="10 11">
    <name type="scientific">Astrephomene gubernaculifera</name>
    <dbReference type="NCBI Taxonomy" id="47775"/>
    <lineage>
        <taxon>Eukaryota</taxon>
        <taxon>Viridiplantae</taxon>
        <taxon>Chlorophyta</taxon>
        <taxon>core chlorophytes</taxon>
        <taxon>Chlorophyceae</taxon>
        <taxon>CS clade</taxon>
        <taxon>Chlamydomonadales</taxon>
        <taxon>Astrephomenaceae</taxon>
        <taxon>Astrephomene</taxon>
    </lineage>
</organism>
<evidence type="ECO:0000259" key="8">
    <source>
        <dbReference type="Pfam" id="PF00763"/>
    </source>
</evidence>
<dbReference type="InterPro" id="IPR020631">
    <property type="entry name" value="THF_DH/CycHdrlase_NAD-bd_dom"/>
</dbReference>
<protein>
    <recommendedName>
        <fullName evidence="2">methenyltetrahydrofolate cyclohydrolase</fullName>
        <ecNumber evidence="2">3.5.4.9</ecNumber>
    </recommendedName>
</protein>
<dbReference type="GO" id="GO:0035999">
    <property type="term" value="P:tetrahydrofolate interconversion"/>
    <property type="evidence" value="ECO:0007669"/>
    <property type="project" value="TreeGrafter"/>
</dbReference>
<evidence type="ECO:0000256" key="4">
    <source>
        <dbReference type="ARBA" id="ARBA00022801"/>
    </source>
</evidence>
<dbReference type="Gene3D" id="3.40.50.720">
    <property type="entry name" value="NAD(P)-binding Rossmann-like Domain"/>
    <property type="match status" value="3"/>
</dbReference>
<dbReference type="SUPFAM" id="SSF53223">
    <property type="entry name" value="Aminoacid dehydrogenase-like, N-terminal domain"/>
    <property type="match status" value="1"/>
</dbReference>
<feature type="compositionally biased region" description="Low complexity" evidence="7">
    <location>
        <begin position="296"/>
        <end position="334"/>
    </location>
</feature>
<dbReference type="FunFam" id="3.40.50.10860:FF:000005">
    <property type="entry name" value="C-1-tetrahydrofolate synthase, cytoplasmic, putative"/>
    <property type="match status" value="1"/>
</dbReference>
<feature type="domain" description="Tetrahydrofolate dehydrogenase/cyclohydrolase NAD(P)-binding" evidence="9">
    <location>
        <begin position="201"/>
        <end position="255"/>
    </location>
</feature>
<reference evidence="10 11" key="1">
    <citation type="journal article" date="2021" name="Sci. Rep.">
        <title>Genome sequencing of the multicellular alga Astrephomene provides insights into convergent evolution of germ-soma differentiation.</title>
        <authorList>
            <person name="Yamashita S."/>
            <person name="Yamamoto K."/>
            <person name="Matsuzaki R."/>
            <person name="Suzuki S."/>
            <person name="Yamaguchi H."/>
            <person name="Hirooka S."/>
            <person name="Minakuchi Y."/>
            <person name="Miyagishima S."/>
            <person name="Kawachi M."/>
            <person name="Toyoda A."/>
            <person name="Nozaki H."/>
        </authorList>
    </citation>
    <scope>NUCLEOTIDE SEQUENCE [LARGE SCALE GENOMIC DNA]</scope>
    <source>
        <strain evidence="10 11">NIES-4017</strain>
    </source>
</reference>
<dbReference type="InterPro" id="IPR046346">
    <property type="entry name" value="Aminoacid_DH-like_N_sf"/>
</dbReference>
<feature type="domain" description="Tetrahydrofolate dehydrogenase/cyclohydrolase NAD(P)-binding" evidence="9">
    <location>
        <begin position="377"/>
        <end position="421"/>
    </location>
</feature>
<feature type="compositionally biased region" description="Gly residues" evidence="7">
    <location>
        <begin position="546"/>
        <end position="561"/>
    </location>
</feature>
<dbReference type="GO" id="GO:0004477">
    <property type="term" value="F:methenyltetrahydrofolate cyclohydrolase activity"/>
    <property type="evidence" value="ECO:0007669"/>
    <property type="project" value="UniProtKB-EC"/>
</dbReference>
<keyword evidence="4" id="KW-0378">Hydrolase</keyword>
<feature type="region of interest" description="Disordered" evidence="7">
    <location>
        <begin position="427"/>
        <end position="517"/>
    </location>
</feature>
<evidence type="ECO:0000256" key="6">
    <source>
        <dbReference type="ARBA" id="ARBA00023268"/>
    </source>
</evidence>
<name>A0AAD3DKC5_9CHLO</name>
<sequence>MQRATKSASRLLFSCQQHCLTKRLFATAAAVVEPACSPVSVSDPGSIATTTAICRNSSGHRATVLDGRAVAAAWEKELANDVQLLTKLLGRPPGLGVVLVGSRPDSILYVTKKQEACQKAGVRTFIRQLPESVTQAQLEAAVAATCGDPRVDGVLIQLPLPRHLSEEAVMEVLEPRKDVDGFHPLNMGRMLMRGRGVRLVPATPLGCIELLRRSGVDVQGKTCVVLGDSNIVGTPLAAMLRDRGAAAVTICHRRSYRDWFVDQQEVRRKRAAAAACLPPLPGPSPRPPQPFPSTPAAPSSSSSAAAAASAAATTPEEPTCQQEHPQPLQHQQQHASTGGRVHGSSPACDSSPQCSPSSSSPTLLSSSSSPPVCPASFQSYQLPDLTRSADILVVAVGHPELVRGDWVRPGAVVIDVGINVVGALPRNSQATSTHTSSTSSATSTSGTSSTSSTISSTTANTTSNSGQQQQQQQQNEMEEMQQQRRHQDDAAMHQPAPLREVRCTPCSDSGVESSDGKAGGAAAAALLGSCTTSSSGMTCDSSSSGGCSGNQGEFGSGGGSESGSSSSAGDDGSSLCNRNLTFHVVGDVAFEEVSQVAGAITPVPGGVGPMTIAALLHNTLKAAKYRVGLETW</sequence>
<dbReference type="InterPro" id="IPR020630">
    <property type="entry name" value="THF_DH/CycHdrlase_cat_dom"/>
</dbReference>
<feature type="region of interest" description="Disordered" evidence="7">
    <location>
        <begin position="276"/>
        <end position="372"/>
    </location>
</feature>
<dbReference type="GO" id="GO:0005829">
    <property type="term" value="C:cytosol"/>
    <property type="evidence" value="ECO:0007669"/>
    <property type="project" value="TreeGrafter"/>
</dbReference>
<proteinExistence type="inferred from homology"/>
<dbReference type="Proteomes" id="UP001054857">
    <property type="component" value="Unassembled WGS sequence"/>
</dbReference>
<dbReference type="EC" id="3.5.4.9" evidence="2"/>
<comment type="caution">
    <text evidence="10">The sequence shown here is derived from an EMBL/GenBank/DDBJ whole genome shotgun (WGS) entry which is preliminary data.</text>
</comment>
<feature type="region of interest" description="Disordered" evidence="7">
    <location>
        <begin position="541"/>
        <end position="572"/>
    </location>
</feature>
<dbReference type="AlphaFoldDB" id="A0AAD3DKC5"/>
<dbReference type="PROSITE" id="PS00767">
    <property type="entry name" value="THF_DHG_CYH_2"/>
    <property type="match status" value="1"/>
</dbReference>
<feature type="compositionally biased region" description="Low complexity" evidence="7">
    <location>
        <begin position="427"/>
        <end position="474"/>
    </location>
</feature>
<dbReference type="GO" id="GO:0004488">
    <property type="term" value="F:methylenetetrahydrofolate dehydrogenase (NADP+) activity"/>
    <property type="evidence" value="ECO:0007669"/>
    <property type="project" value="InterPro"/>
</dbReference>
<evidence type="ECO:0000256" key="7">
    <source>
        <dbReference type="SAM" id="MobiDB-lite"/>
    </source>
</evidence>
<feature type="compositionally biased region" description="Basic and acidic residues" evidence="7">
    <location>
        <begin position="481"/>
        <end position="491"/>
    </location>
</feature>
<evidence type="ECO:0000256" key="2">
    <source>
        <dbReference type="ARBA" id="ARBA00012776"/>
    </source>
</evidence>
<evidence type="ECO:0000259" key="9">
    <source>
        <dbReference type="Pfam" id="PF02882"/>
    </source>
</evidence>
<keyword evidence="6" id="KW-0511">Multifunctional enzyme</keyword>
<dbReference type="Pfam" id="PF00763">
    <property type="entry name" value="THF_DHG_CYH"/>
    <property type="match status" value="1"/>
</dbReference>
<keyword evidence="11" id="KW-1185">Reference proteome</keyword>
<evidence type="ECO:0000313" key="11">
    <source>
        <dbReference type="Proteomes" id="UP001054857"/>
    </source>
</evidence>
<feature type="domain" description="Tetrahydrofolate dehydrogenase/cyclohydrolase catalytic" evidence="8">
    <location>
        <begin position="65"/>
        <end position="180"/>
    </location>
</feature>
<comment type="subunit">
    <text evidence="1">Homodimer.</text>
</comment>
<feature type="compositionally biased region" description="Pro residues" evidence="7">
    <location>
        <begin position="278"/>
        <end position="295"/>
    </location>
</feature>
<evidence type="ECO:0000256" key="1">
    <source>
        <dbReference type="ARBA" id="ARBA00011738"/>
    </source>
</evidence>
<dbReference type="PANTHER" id="PTHR48099">
    <property type="entry name" value="C-1-TETRAHYDROFOLATE SYNTHASE, CYTOPLASMIC-RELATED"/>
    <property type="match status" value="1"/>
</dbReference>
<gene>
    <name evidence="10" type="ORF">Agub_g2149</name>
</gene>
<keyword evidence="3" id="KW-0554">One-carbon metabolism</keyword>
<dbReference type="Pfam" id="PF02882">
    <property type="entry name" value="THF_DHG_CYH_C"/>
    <property type="match status" value="3"/>
</dbReference>
<keyword evidence="5" id="KW-0560">Oxidoreductase</keyword>
<dbReference type="SUPFAM" id="SSF51735">
    <property type="entry name" value="NAD(P)-binding Rossmann-fold domains"/>
    <property type="match status" value="1"/>
</dbReference>
<dbReference type="InterPro" id="IPR020867">
    <property type="entry name" value="THF_DH/CycHdrlase_CS"/>
</dbReference>
<feature type="domain" description="Tetrahydrofolate dehydrogenase/cyclohydrolase NAD(P)-binding" evidence="9">
    <location>
        <begin position="582"/>
        <end position="625"/>
    </location>
</feature>
<feature type="compositionally biased region" description="Low complexity" evidence="7">
    <location>
        <begin position="562"/>
        <end position="572"/>
    </location>
</feature>
<dbReference type="HAMAP" id="MF_01576">
    <property type="entry name" value="THF_DHG_CYH"/>
    <property type="match status" value="1"/>
</dbReference>